<sequence length="78" mass="8384">MAFTGSVIVEVTCTDCTAELEHCHGTLIVHDDGVVDCTEQDCSDRDLARHPLLLNCVDENPDCGCAQSQQQDGFSLAS</sequence>
<dbReference type="OrthoDB" id="3629104at2"/>
<evidence type="ECO:0000313" key="2">
    <source>
        <dbReference type="Proteomes" id="UP000243799"/>
    </source>
</evidence>
<organism evidence="1 2">
    <name type="scientific">Amycolatopsis marina</name>
    <dbReference type="NCBI Taxonomy" id="490629"/>
    <lineage>
        <taxon>Bacteria</taxon>
        <taxon>Bacillati</taxon>
        <taxon>Actinomycetota</taxon>
        <taxon>Actinomycetes</taxon>
        <taxon>Pseudonocardiales</taxon>
        <taxon>Pseudonocardiaceae</taxon>
        <taxon>Amycolatopsis</taxon>
    </lineage>
</organism>
<name>A0A1I0YK39_9PSEU</name>
<reference evidence="2" key="1">
    <citation type="submission" date="2016-10" db="EMBL/GenBank/DDBJ databases">
        <authorList>
            <person name="Varghese N."/>
            <person name="Submissions S."/>
        </authorList>
    </citation>
    <scope>NUCLEOTIDE SEQUENCE [LARGE SCALE GENOMIC DNA]</scope>
    <source>
        <strain evidence="2">CGMCC 4.3568</strain>
    </source>
</reference>
<gene>
    <name evidence="1" type="ORF">SAMN05216266_105141</name>
</gene>
<proteinExistence type="predicted"/>
<evidence type="ECO:0000313" key="1">
    <source>
        <dbReference type="EMBL" id="SFB13561.1"/>
    </source>
</evidence>
<dbReference type="EMBL" id="FOKG01000005">
    <property type="protein sequence ID" value="SFB13561.1"/>
    <property type="molecule type" value="Genomic_DNA"/>
</dbReference>
<keyword evidence="2" id="KW-1185">Reference proteome</keyword>
<accession>A0A1I0YK39</accession>
<dbReference type="Proteomes" id="UP000243799">
    <property type="component" value="Unassembled WGS sequence"/>
</dbReference>
<dbReference type="RefSeq" id="WP_091672379.1">
    <property type="nucleotide sequence ID" value="NZ_FOKG01000005.1"/>
</dbReference>
<protein>
    <submittedName>
        <fullName evidence="1">Uncharacterized protein</fullName>
    </submittedName>
</protein>
<dbReference type="AlphaFoldDB" id="A0A1I0YK39"/>